<dbReference type="PANTHER" id="PTHR46663:SF2">
    <property type="entry name" value="GGDEF DOMAIN-CONTAINING PROTEIN"/>
    <property type="match status" value="1"/>
</dbReference>
<evidence type="ECO:0000259" key="3">
    <source>
        <dbReference type="PROSITE" id="PS50887"/>
    </source>
</evidence>
<feature type="transmembrane region" description="Helical" evidence="2">
    <location>
        <begin position="85"/>
        <end position="102"/>
    </location>
</feature>
<sequence length="405" mass="44572">MQAAQLFHRFFGSLYGGVTDAQLRQYLFVVGFSGMGLILIPVLGTLYIIEGIYWLALINSLMLAGIVGNLVFLHKTRRINASENIVLAVLFIVLMKGVFASIDQTGPYWFALFPAAAFFIKGVKTGGVLVSLMVLLLFAFAAAQHANWLMTDHSTTALIFLGFSLLTLGSILGVSRAILADAEERLSKRSAELSREVLERHSVEAMLRKTEEQMRFMAHRDPLTGLPNRALGFDRLEQTLLYAERHRIGAAVILLDIDDFGLLNRQHGYETGDKVLKAVSQRLQKRLRRCDTVARAGIDEFMIIFSDADVGTALAKLKIGLQEALKDPFEVDGHSFDLTASIGAAAFPEDGDLPEILIEAADNRLFTNQQQRAQEKTTPSNIPANTPSPVGAERMRYATGSLDVG</sequence>
<reference evidence="5" key="1">
    <citation type="submission" date="2017-05" db="EMBL/GenBank/DDBJ databases">
        <authorList>
            <person name="Sharma S."/>
            <person name="Sidhu C."/>
            <person name="Pinnaka A.K."/>
        </authorList>
    </citation>
    <scope>NUCLEOTIDE SEQUENCE [LARGE SCALE GENOMIC DNA]</scope>
    <source>
        <strain evidence="5">AK93</strain>
    </source>
</reference>
<dbReference type="InterPro" id="IPR052163">
    <property type="entry name" value="DGC-Regulatory_Protein"/>
</dbReference>
<feature type="transmembrane region" description="Helical" evidence="2">
    <location>
        <begin position="52"/>
        <end position="73"/>
    </location>
</feature>
<dbReference type="InterPro" id="IPR029787">
    <property type="entry name" value="Nucleotide_cyclase"/>
</dbReference>
<feature type="region of interest" description="Disordered" evidence="1">
    <location>
        <begin position="369"/>
        <end position="393"/>
    </location>
</feature>
<dbReference type="Gene3D" id="3.30.70.270">
    <property type="match status" value="1"/>
</dbReference>
<dbReference type="AlphaFoldDB" id="A0A3E0X3F6"/>
<dbReference type="RefSeq" id="WP_116300464.1">
    <property type="nucleotide sequence ID" value="NZ_NFZV01000001.1"/>
</dbReference>
<dbReference type="PROSITE" id="PS50887">
    <property type="entry name" value="GGDEF"/>
    <property type="match status" value="1"/>
</dbReference>
<name>A0A3E0X3F6_9GAMM</name>
<evidence type="ECO:0000256" key="1">
    <source>
        <dbReference type="SAM" id="MobiDB-lite"/>
    </source>
</evidence>
<gene>
    <name evidence="4" type="ORF">CAL65_02065</name>
</gene>
<evidence type="ECO:0000313" key="5">
    <source>
        <dbReference type="Proteomes" id="UP000256763"/>
    </source>
</evidence>
<proteinExistence type="predicted"/>
<dbReference type="OrthoDB" id="5623169at2"/>
<feature type="transmembrane region" description="Helical" evidence="2">
    <location>
        <begin position="26"/>
        <end position="46"/>
    </location>
</feature>
<dbReference type="InterPro" id="IPR000160">
    <property type="entry name" value="GGDEF_dom"/>
</dbReference>
<keyword evidence="2" id="KW-0812">Transmembrane</keyword>
<dbReference type="InterPro" id="IPR043128">
    <property type="entry name" value="Rev_trsase/Diguanyl_cyclase"/>
</dbReference>
<dbReference type="NCBIfam" id="TIGR00254">
    <property type="entry name" value="GGDEF"/>
    <property type="match status" value="1"/>
</dbReference>
<keyword evidence="5" id="KW-1185">Reference proteome</keyword>
<feature type="transmembrane region" description="Helical" evidence="2">
    <location>
        <begin position="128"/>
        <end position="146"/>
    </location>
</feature>
<evidence type="ECO:0000313" key="4">
    <source>
        <dbReference type="EMBL" id="RFA39568.1"/>
    </source>
</evidence>
<dbReference type="PANTHER" id="PTHR46663">
    <property type="entry name" value="DIGUANYLATE CYCLASE DGCT-RELATED"/>
    <property type="match status" value="1"/>
</dbReference>
<feature type="domain" description="GGDEF" evidence="3">
    <location>
        <begin position="248"/>
        <end position="382"/>
    </location>
</feature>
<dbReference type="CDD" id="cd01949">
    <property type="entry name" value="GGDEF"/>
    <property type="match status" value="1"/>
</dbReference>
<dbReference type="Pfam" id="PF00990">
    <property type="entry name" value="GGDEF"/>
    <property type="match status" value="1"/>
</dbReference>
<accession>A0A3E0X3F6</accession>
<feature type="transmembrane region" description="Helical" evidence="2">
    <location>
        <begin position="158"/>
        <end position="179"/>
    </location>
</feature>
<protein>
    <recommendedName>
        <fullName evidence="3">GGDEF domain-containing protein</fullName>
    </recommendedName>
</protein>
<dbReference type="Proteomes" id="UP000256763">
    <property type="component" value="Unassembled WGS sequence"/>
</dbReference>
<keyword evidence="2" id="KW-1133">Transmembrane helix</keyword>
<organism evidence="4 5">
    <name type="scientific">Alkalilimnicola ehrlichii</name>
    <dbReference type="NCBI Taxonomy" id="351052"/>
    <lineage>
        <taxon>Bacteria</taxon>
        <taxon>Pseudomonadati</taxon>
        <taxon>Pseudomonadota</taxon>
        <taxon>Gammaproteobacteria</taxon>
        <taxon>Chromatiales</taxon>
        <taxon>Ectothiorhodospiraceae</taxon>
        <taxon>Alkalilimnicola</taxon>
    </lineage>
</organism>
<evidence type="ECO:0000256" key="2">
    <source>
        <dbReference type="SAM" id="Phobius"/>
    </source>
</evidence>
<dbReference type="SMART" id="SM00267">
    <property type="entry name" value="GGDEF"/>
    <property type="match status" value="1"/>
</dbReference>
<comment type="caution">
    <text evidence="4">The sequence shown here is derived from an EMBL/GenBank/DDBJ whole genome shotgun (WGS) entry which is preliminary data.</text>
</comment>
<feature type="compositionally biased region" description="Polar residues" evidence="1">
    <location>
        <begin position="369"/>
        <end position="388"/>
    </location>
</feature>
<dbReference type="EMBL" id="NFZW01000001">
    <property type="protein sequence ID" value="RFA39568.1"/>
    <property type="molecule type" value="Genomic_DNA"/>
</dbReference>
<keyword evidence="2" id="KW-0472">Membrane</keyword>
<dbReference type="SUPFAM" id="SSF55073">
    <property type="entry name" value="Nucleotide cyclase"/>
    <property type="match status" value="1"/>
</dbReference>